<accession>A0A1Y1Z3C9</accession>
<proteinExistence type="predicted"/>
<dbReference type="Proteomes" id="UP000193498">
    <property type="component" value="Unassembled WGS sequence"/>
</dbReference>
<protein>
    <submittedName>
        <fullName evidence="3">Uncharacterized protein</fullName>
    </submittedName>
</protein>
<feature type="transmembrane region" description="Helical" evidence="2">
    <location>
        <begin position="12"/>
        <end position="30"/>
    </location>
</feature>
<dbReference type="InParanoid" id="A0A1Y1Z3C9"/>
<keyword evidence="2" id="KW-1133">Transmembrane helix</keyword>
<dbReference type="EMBL" id="MCFE01000032">
    <property type="protein sequence ID" value="ORY04719.1"/>
    <property type="molecule type" value="Genomic_DNA"/>
</dbReference>
<feature type="compositionally biased region" description="Polar residues" evidence="1">
    <location>
        <begin position="131"/>
        <end position="144"/>
    </location>
</feature>
<evidence type="ECO:0000256" key="1">
    <source>
        <dbReference type="SAM" id="MobiDB-lite"/>
    </source>
</evidence>
<evidence type="ECO:0000313" key="3">
    <source>
        <dbReference type="EMBL" id="ORY04719.1"/>
    </source>
</evidence>
<organism evidence="3 4">
    <name type="scientific">Basidiobolus meristosporus CBS 931.73</name>
    <dbReference type="NCBI Taxonomy" id="1314790"/>
    <lineage>
        <taxon>Eukaryota</taxon>
        <taxon>Fungi</taxon>
        <taxon>Fungi incertae sedis</taxon>
        <taxon>Zoopagomycota</taxon>
        <taxon>Entomophthoromycotina</taxon>
        <taxon>Basidiobolomycetes</taxon>
        <taxon>Basidiobolales</taxon>
        <taxon>Basidiobolaceae</taxon>
        <taxon>Basidiobolus</taxon>
    </lineage>
</organism>
<sequence length="144" mass="16293">MYPHSKALPINLTLIGVTLIIVLAICHVYLKRPRIRDLIIIICVYLALCLIYLGTYLLRRFQNRRTRNVTETPNATAEAPPISYPTYADYRNSLLPPLRPLPETRIPITPTEELVPPSYNSAINEPAPSYRSASNLSIQLPQNP</sequence>
<keyword evidence="2" id="KW-0812">Transmembrane</keyword>
<gene>
    <name evidence="3" type="ORF">K493DRAFT_311261</name>
</gene>
<keyword evidence="2" id="KW-0472">Membrane</keyword>
<comment type="caution">
    <text evidence="3">The sequence shown here is derived from an EMBL/GenBank/DDBJ whole genome shotgun (WGS) entry which is preliminary data.</text>
</comment>
<feature type="transmembrane region" description="Helical" evidence="2">
    <location>
        <begin position="36"/>
        <end position="58"/>
    </location>
</feature>
<feature type="region of interest" description="Disordered" evidence="1">
    <location>
        <begin position="125"/>
        <end position="144"/>
    </location>
</feature>
<reference evidence="3 4" key="1">
    <citation type="submission" date="2016-07" db="EMBL/GenBank/DDBJ databases">
        <title>Pervasive Adenine N6-methylation of Active Genes in Fungi.</title>
        <authorList>
            <consortium name="DOE Joint Genome Institute"/>
            <person name="Mondo S.J."/>
            <person name="Dannebaum R.O."/>
            <person name="Kuo R.C."/>
            <person name="Labutti K."/>
            <person name="Haridas S."/>
            <person name="Kuo A."/>
            <person name="Salamov A."/>
            <person name="Ahrendt S.R."/>
            <person name="Lipzen A."/>
            <person name="Sullivan W."/>
            <person name="Andreopoulos W.B."/>
            <person name="Clum A."/>
            <person name="Lindquist E."/>
            <person name="Daum C."/>
            <person name="Ramamoorthy G.K."/>
            <person name="Gryganskyi A."/>
            <person name="Culley D."/>
            <person name="Magnuson J.K."/>
            <person name="James T.Y."/>
            <person name="O'Malley M.A."/>
            <person name="Stajich J.E."/>
            <person name="Spatafora J.W."/>
            <person name="Visel A."/>
            <person name="Grigoriev I.V."/>
        </authorList>
    </citation>
    <scope>NUCLEOTIDE SEQUENCE [LARGE SCALE GENOMIC DNA]</scope>
    <source>
        <strain evidence="3 4">CBS 931.73</strain>
    </source>
</reference>
<evidence type="ECO:0000313" key="4">
    <source>
        <dbReference type="Proteomes" id="UP000193498"/>
    </source>
</evidence>
<dbReference type="AlphaFoldDB" id="A0A1Y1Z3C9"/>
<evidence type="ECO:0000256" key="2">
    <source>
        <dbReference type="SAM" id="Phobius"/>
    </source>
</evidence>
<name>A0A1Y1Z3C9_9FUNG</name>
<keyword evidence="4" id="KW-1185">Reference proteome</keyword>